<keyword evidence="2" id="KW-1185">Reference proteome</keyword>
<dbReference type="PANTHER" id="PTHR43393">
    <property type="entry name" value="CYTOKININ RIBOSIDE 5'-MONOPHOSPHATE PHOSPHORIBOHYDROLASE"/>
    <property type="match status" value="1"/>
</dbReference>
<dbReference type="EMBL" id="RJKX01000013">
    <property type="protein sequence ID" value="ROQ00284.1"/>
    <property type="molecule type" value="Genomic_DNA"/>
</dbReference>
<dbReference type="GO" id="GO:0005829">
    <property type="term" value="C:cytosol"/>
    <property type="evidence" value="ECO:0007669"/>
    <property type="project" value="TreeGrafter"/>
</dbReference>
<gene>
    <name evidence="1" type="ORF">EDC65_2080</name>
</gene>
<dbReference type="PANTHER" id="PTHR43393:SF3">
    <property type="entry name" value="LYSINE DECARBOXYLASE-LIKE PROTEIN"/>
    <property type="match status" value="1"/>
</dbReference>
<dbReference type="AlphaFoldDB" id="A0A3N1LYI3"/>
<evidence type="ECO:0000313" key="1">
    <source>
        <dbReference type="EMBL" id="ROQ00284.1"/>
    </source>
</evidence>
<protein>
    <recommendedName>
        <fullName evidence="3">TIGR00725 family protein</fullName>
    </recommendedName>
</protein>
<organism evidence="1 2">
    <name type="scientific">Stella humosa</name>
    <dbReference type="NCBI Taxonomy" id="94"/>
    <lineage>
        <taxon>Bacteria</taxon>
        <taxon>Pseudomonadati</taxon>
        <taxon>Pseudomonadota</taxon>
        <taxon>Alphaproteobacteria</taxon>
        <taxon>Rhodospirillales</taxon>
        <taxon>Stellaceae</taxon>
        <taxon>Stella</taxon>
    </lineage>
</organism>
<dbReference type="InterPro" id="IPR052341">
    <property type="entry name" value="LOG_family_nucleotidases"/>
</dbReference>
<reference evidence="1 2" key="1">
    <citation type="submission" date="2018-11" db="EMBL/GenBank/DDBJ databases">
        <title>Genomic Encyclopedia of Type Strains, Phase IV (KMG-IV): sequencing the most valuable type-strain genomes for metagenomic binning, comparative biology and taxonomic classification.</title>
        <authorList>
            <person name="Goeker M."/>
        </authorList>
    </citation>
    <scope>NUCLEOTIDE SEQUENCE [LARGE SCALE GENOMIC DNA]</scope>
    <source>
        <strain evidence="1 2">DSM 5900</strain>
    </source>
</reference>
<dbReference type="InterPro" id="IPR041164">
    <property type="entry name" value="LDcluster4"/>
</dbReference>
<evidence type="ECO:0000313" key="2">
    <source>
        <dbReference type="Proteomes" id="UP000278222"/>
    </source>
</evidence>
<dbReference type="SUPFAM" id="SSF102405">
    <property type="entry name" value="MCP/YpsA-like"/>
    <property type="match status" value="1"/>
</dbReference>
<dbReference type="Proteomes" id="UP000278222">
    <property type="component" value="Unassembled WGS sequence"/>
</dbReference>
<proteinExistence type="predicted"/>
<dbReference type="RefSeq" id="WP_245978302.1">
    <property type="nucleotide sequence ID" value="NZ_AP019700.1"/>
</dbReference>
<comment type="caution">
    <text evidence="1">The sequence shown here is derived from an EMBL/GenBank/DDBJ whole genome shotgun (WGS) entry which is preliminary data.</text>
</comment>
<evidence type="ECO:0008006" key="3">
    <source>
        <dbReference type="Google" id="ProtNLM"/>
    </source>
</evidence>
<name>A0A3N1LYI3_9PROT</name>
<accession>A0A3N1LYI3</accession>
<dbReference type="Gene3D" id="3.40.50.450">
    <property type="match status" value="1"/>
</dbReference>
<sequence length="215" mass="22109">MPGTLLWSAMDRSLHRYGARFDGWALAWAPAAVPAPVPPDAQPVSATTGLEYVLRGRARRVPVGIIGPREATPAQLALAEALGARLGEIGLQLLCGGRGGVMEAACKGNLEAGGSPIGLLPDTEWDAANPYVAIPIATGIGQARNALIARACLVLVAVGGGYGTLSEMAFGLHFDRLVLTLDKAPAVDGAVACASVDEAMDRIADHLLRPAVSVS</sequence>
<dbReference type="Pfam" id="PF18306">
    <property type="entry name" value="LDcluster4"/>
    <property type="match status" value="1"/>
</dbReference>